<evidence type="ECO:0000256" key="1">
    <source>
        <dbReference type="ARBA" id="ARBA00004123"/>
    </source>
</evidence>
<evidence type="ECO:0000259" key="2">
    <source>
        <dbReference type="Pfam" id="PF13358"/>
    </source>
</evidence>
<evidence type="ECO:0000313" key="3">
    <source>
        <dbReference type="EMBL" id="QQP39409.1"/>
    </source>
</evidence>
<reference evidence="4" key="1">
    <citation type="submission" date="2021-01" db="EMBL/GenBank/DDBJ databases">
        <title>Caligus Genome Assembly.</title>
        <authorList>
            <person name="Gallardo-Escarate C."/>
        </authorList>
    </citation>
    <scope>NUCLEOTIDE SEQUENCE [LARGE SCALE GENOMIC DNA]</scope>
</reference>
<dbReference type="InterPro" id="IPR036397">
    <property type="entry name" value="RNaseH_sf"/>
</dbReference>
<dbReference type="InterPro" id="IPR036388">
    <property type="entry name" value="WH-like_DNA-bd_sf"/>
</dbReference>
<dbReference type="EMBL" id="CP045903">
    <property type="protein sequence ID" value="QQP39409.1"/>
    <property type="molecule type" value="Genomic_DNA"/>
</dbReference>
<name>A0A7T8GX27_CALRO</name>
<dbReference type="PANTHER" id="PTHR46068">
    <property type="entry name" value="PROTEIN CBG27172"/>
    <property type="match status" value="1"/>
</dbReference>
<keyword evidence="4" id="KW-1185">Reference proteome</keyword>
<accession>A0A7T8GX27</accession>
<dbReference type="SUPFAM" id="SSF46689">
    <property type="entry name" value="Homeodomain-like"/>
    <property type="match status" value="1"/>
</dbReference>
<dbReference type="GO" id="GO:0005634">
    <property type="term" value="C:nucleus"/>
    <property type="evidence" value="ECO:0007669"/>
    <property type="project" value="UniProtKB-SubCell"/>
</dbReference>
<dbReference type="Proteomes" id="UP000595437">
    <property type="component" value="Chromosome 14"/>
</dbReference>
<dbReference type="PANTHER" id="PTHR46068:SF1">
    <property type="entry name" value="TRANSPOSASE IS30-LIKE HTH DOMAIN-CONTAINING PROTEIN"/>
    <property type="match status" value="1"/>
</dbReference>
<sequence length="317" mass="36491">MEQEKRSAVIELHRAGRSAQEIISLLKYPSSTVYTIINRYKATGMSSRSKHSPRSDRKRNPRFLAGLRKSINAFPTKSMSALAKDRSVHRSTIFRAIKHDLGYKSYVMKVRHLLTDKMKATREARCRKILSSLKNTGGHLRFFCDEKIFTLDKKRNRQNDRWICREASEVSMVFRTKNPAAVMVLGVISSEGHVMPPHFFEPKQKVNQEVYLEVLSNVVKPWIDTVASGRKYIFQQDSAPAHKAKTVQAWLKENVPHFWDPQTWPSNSPDLNPCDYYLPVRPTTTLWRPLSRPSRLSVRAFRSRVETVVEAGGGHIE</sequence>
<gene>
    <name evidence="3" type="ORF">FKW44_020282</name>
</gene>
<dbReference type="OrthoDB" id="10006939at2759"/>
<organism evidence="3 4">
    <name type="scientific">Caligus rogercresseyi</name>
    <name type="common">Sea louse</name>
    <dbReference type="NCBI Taxonomy" id="217165"/>
    <lineage>
        <taxon>Eukaryota</taxon>
        <taxon>Metazoa</taxon>
        <taxon>Ecdysozoa</taxon>
        <taxon>Arthropoda</taxon>
        <taxon>Crustacea</taxon>
        <taxon>Multicrustacea</taxon>
        <taxon>Hexanauplia</taxon>
        <taxon>Copepoda</taxon>
        <taxon>Siphonostomatoida</taxon>
        <taxon>Caligidae</taxon>
        <taxon>Caligus</taxon>
    </lineage>
</organism>
<proteinExistence type="predicted"/>
<dbReference type="AlphaFoldDB" id="A0A7T8GX27"/>
<dbReference type="Gene3D" id="3.30.420.10">
    <property type="entry name" value="Ribonuclease H-like superfamily/Ribonuclease H"/>
    <property type="match status" value="1"/>
</dbReference>
<comment type="subcellular location">
    <subcellularLocation>
        <location evidence="1">Nucleus</location>
    </subcellularLocation>
</comment>
<dbReference type="Gene3D" id="1.10.10.10">
    <property type="entry name" value="Winged helix-like DNA-binding domain superfamily/Winged helix DNA-binding domain"/>
    <property type="match status" value="1"/>
</dbReference>
<dbReference type="GO" id="GO:0003676">
    <property type="term" value="F:nucleic acid binding"/>
    <property type="evidence" value="ECO:0007669"/>
    <property type="project" value="InterPro"/>
</dbReference>
<dbReference type="Pfam" id="PF13358">
    <property type="entry name" value="DDE_3"/>
    <property type="match status" value="1"/>
</dbReference>
<evidence type="ECO:0000313" key="4">
    <source>
        <dbReference type="Proteomes" id="UP000595437"/>
    </source>
</evidence>
<protein>
    <submittedName>
        <fullName evidence="3">Transposable element tcb2 transposase</fullName>
    </submittedName>
</protein>
<feature type="domain" description="Tc1-like transposase DDE" evidence="2">
    <location>
        <begin position="143"/>
        <end position="276"/>
    </location>
</feature>
<dbReference type="InterPro" id="IPR009057">
    <property type="entry name" value="Homeodomain-like_sf"/>
</dbReference>
<dbReference type="InterPro" id="IPR038717">
    <property type="entry name" value="Tc1-like_DDE_dom"/>
</dbReference>